<dbReference type="Proteomes" id="UP000077315">
    <property type="component" value="Unassembled WGS sequence"/>
</dbReference>
<reference evidence="2" key="1">
    <citation type="submission" date="2015-06" db="EMBL/GenBank/DDBJ databases">
        <title>Expansion of signal transduction pathways in fungi by whole-genome duplication.</title>
        <authorList>
            <consortium name="DOE Joint Genome Institute"/>
            <person name="Corrochano L.M."/>
            <person name="Kuo A."/>
            <person name="Marcet-Houben M."/>
            <person name="Polaino S."/>
            <person name="Salamov A."/>
            <person name="Villalobos J.M."/>
            <person name="Alvarez M.I."/>
            <person name="Avalos J."/>
            <person name="Benito E.P."/>
            <person name="Benoit I."/>
            <person name="Burger G."/>
            <person name="Camino L.P."/>
            <person name="Canovas D."/>
            <person name="Cerda-Olmedo E."/>
            <person name="Cheng J.-F."/>
            <person name="Dominguez A."/>
            <person name="Elias M."/>
            <person name="Eslava A.P."/>
            <person name="Glaser F."/>
            <person name="Grimwood J."/>
            <person name="Gutierrez G."/>
            <person name="Heitman J."/>
            <person name="Henrissat B."/>
            <person name="Iturriaga E.A."/>
            <person name="Lang B.F."/>
            <person name="Lavin J.L."/>
            <person name="Lee S."/>
            <person name="Li W."/>
            <person name="Lindquist E."/>
            <person name="Lopez-Garcia S."/>
            <person name="Luque E.M."/>
            <person name="Marcos A.T."/>
            <person name="Martin J."/>
            <person name="McCluskey K."/>
            <person name="Medina H.R."/>
            <person name="Miralles-Duran A."/>
            <person name="Miyazaki A."/>
            <person name="Munoz-Torres E."/>
            <person name="Oguiza J.A."/>
            <person name="Ohm R."/>
            <person name="Olmedo M."/>
            <person name="Orejas M."/>
            <person name="Ortiz-Castellanos L."/>
            <person name="Pisabarro A.G."/>
            <person name="Rodriguez-Romero J."/>
            <person name="Ruiz-Herrera J."/>
            <person name="Ruiz-Vazquez R."/>
            <person name="Sanz C."/>
            <person name="Schackwitz W."/>
            <person name="Schmutz J."/>
            <person name="Shahriari M."/>
            <person name="Shelest E."/>
            <person name="Silva-Franco F."/>
            <person name="Soanes D."/>
            <person name="Syed K."/>
            <person name="Tagua V.G."/>
            <person name="Talbot N.J."/>
            <person name="Thon M."/>
            <person name="De vries R.P."/>
            <person name="Wiebenga A."/>
            <person name="Yadav J.S."/>
            <person name="Braun E.L."/>
            <person name="Baker S."/>
            <person name="Garre V."/>
            <person name="Horwitz B."/>
            <person name="Torres-Martinez S."/>
            <person name="Idnurm A."/>
            <person name="Herrera-Estrella A."/>
            <person name="Gabaldon T."/>
            <person name="Grigoriev I.V."/>
        </authorList>
    </citation>
    <scope>NUCLEOTIDE SEQUENCE [LARGE SCALE GENOMIC DNA]</scope>
    <source>
        <strain evidence="2">NRRL 1555(-)</strain>
    </source>
</reference>
<proteinExistence type="predicted"/>
<dbReference type="GeneID" id="28992645"/>
<dbReference type="EMBL" id="KV440984">
    <property type="protein sequence ID" value="OAD71884.1"/>
    <property type="molecule type" value="Genomic_DNA"/>
</dbReference>
<dbReference type="RefSeq" id="XP_018289924.1">
    <property type="nucleotide sequence ID" value="XM_018431739.1"/>
</dbReference>
<dbReference type="AlphaFoldDB" id="A0A167M5P8"/>
<protein>
    <submittedName>
        <fullName evidence="1">Uncharacterized protein</fullName>
    </submittedName>
</protein>
<accession>A0A167M5P8</accession>
<name>A0A167M5P8_PHYB8</name>
<dbReference type="VEuPathDB" id="FungiDB:PHYBLDRAFT_146863"/>
<dbReference type="InParanoid" id="A0A167M5P8"/>
<gene>
    <name evidence="1" type="ORF">PHYBLDRAFT_146863</name>
</gene>
<sequence>MVVGVNFDSVAKLVLYGEASVGTGFKKENVTVVMIVNFGNSAKLLLVQS</sequence>
<organism evidence="1 2">
    <name type="scientific">Phycomyces blakesleeanus (strain ATCC 8743b / DSM 1359 / FGSC 10004 / NBRC 33097 / NRRL 1555)</name>
    <dbReference type="NCBI Taxonomy" id="763407"/>
    <lineage>
        <taxon>Eukaryota</taxon>
        <taxon>Fungi</taxon>
        <taxon>Fungi incertae sedis</taxon>
        <taxon>Mucoromycota</taxon>
        <taxon>Mucoromycotina</taxon>
        <taxon>Mucoromycetes</taxon>
        <taxon>Mucorales</taxon>
        <taxon>Phycomycetaceae</taxon>
        <taxon>Phycomyces</taxon>
    </lineage>
</organism>
<keyword evidence="2" id="KW-1185">Reference proteome</keyword>
<evidence type="ECO:0000313" key="1">
    <source>
        <dbReference type="EMBL" id="OAD71884.1"/>
    </source>
</evidence>
<evidence type="ECO:0000313" key="2">
    <source>
        <dbReference type="Proteomes" id="UP000077315"/>
    </source>
</evidence>